<keyword evidence="1" id="KW-1133">Transmembrane helix</keyword>
<sequence length="183" mass="19175">MVELFQSYPLAIVGALVLLALLAGLLLRRGKATRERHRAPDAMDEGVGPAQRNSALINAPSAASKVSLRPVEPVADVAVKVEAEVEPDAFGELAEAVAAQEAATQTDDLTRIKGLGPKLKARLAELGVVSFAQIAGWSEADIAAIDAQLGTFAGRATRDQWVAQAQFLASGDIAGYEAKFGKL</sequence>
<keyword evidence="1" id="KW-0472">Membrane</keyword>
<feature type="transmembrane region" description="Helical" evidence="1">
    <location>
        <begin position="6"/>
        <end position="27"/>
    </location>
</feature>
<keyword evidence="3" id="KW-1185">Reference proteome</keyword>
<dbReference type="EMBL" id="CP117417">
    <property type="protein sequence ID" value="WCT76861.1"/>
    <property type="molecule type" value="Genomic_DNA"/>
</dbReference>
<proteinExistence type="predicted"/>
<evidence type="ECO:0008006" key="4">
    <source>
        <dbReference type="Google" id="ProtNLM"/>
    </source>
</evidence>
<reference evidence="2 3" key="1">
    <citation type="submission" date="2023-02" db="EMBL/GenBank/DDBJ databases">
        <title>Genome sequence of Novosphingobium humi KACC 19094.</title>
        <authorList>
            <person name="Kim S."/>
            <person name="Heo J."/>
            <person name="Kwon S.-W."/>
        </authorList>
    </citation>
    <scope>NUCLEOTIDE SEQUENCE [LARGE SCALE GENOMIC DNA]</scope>
    <source>
        <strain evidence="2 3">KACC 19094</strain>
    </source>
</reference>
<dbReference type="Gene3D" id="1.10.150.20">
    <property type="entry name" value="5' to 3' exonuclease, C-terminal subdomain"/>
    <property type="match status" value="1"/>
</dbReference>
<gene>
    <name evidence="2" type="ORF">PQ457_13140</name>
</gene>
<evidence type="ECO:0000256" key="1">
    <source>
        <dbReference type="SAM" id="Phobius"/>
    </source>
</evidence>
<dbReference type="Proteomes" id="UP001218231">
    <property type="component" value="Chromosome"/>
</dbReference>
<protein>
    <recommendedName>
        <fullName evidence="4">Flap endonuclease-1-like 5' DNA nuclease</fullName>
    </recommendedName>
</protein>
<keyword evidence="1" id="KW-0812">Transmembrane</keyword>
<organism evidence="2 3">
    <name type="scientific">Novosphingobium humi</name>
    <dbReference type="NCBI Taxonomy" id="2282397"/>
    <lineage>
        <taxon>Bacteria</taxon>
        <taxon>Pseudomonadati</taxon>
        <taxon>Pseudomonadota</taxon>
        <taxon>Alphaproteobacteria</taxon>
        <taxon>Sphingomonadales</taxon>
        <taxon>Sphingomonadaceae</taxon>
        <taxon>Novosphingobium</taxon>
    </lineage>
</organism>
<accession>A0ABY7TUF2</accession>
<evidence type="ECO:0000313" key="3">
    <source>
        <dbReference type="Proteomes" id="UP001218231"/>
    </source>
</evidence>
<dbReference type="RefSeq" id="WP_273617262.1">
    <property type="nucleotide sequence ID" value="NZ_CP103868.1"/>
</dbReference>
<name>A0ABY7TUF2_9SPHN</name>
<evidence type="ECO:0000313" key="2">
    <source>
        <dbReference type="EMBL" id="WCT76861.1"/>
    </source>
</evidence>